<dbReference type="InParanoid" id="D8UB41"/>
<feature type="compositionally biased region" description="Polar residues" evidence="1">
    <location>
        <begin position="154"/>
        <end position="166"/>
    </location>
</feature>
<feature type="compositionally biased region" description="Low complexity" evidence="1">
    <location>
        <begin position="275"/>
        <end position="293"/>
    </location>
</feature>
<feature type="compositionally biased region" description="Low complexity" evidence="1">
    <location>
        <begin position="597"/>
        <end position="624"/>
    </location>
</feature>
<feature type="region of interest" description="Disordered" evidence="1">
    <location>
        <begin position="65"/>
        <end position="311"/>
    </location>
</feature>
<gene>
    <name evidence="2" type="ORF">VOLCADRAFT_106976</name>
</gene>
<evidence type="ECO:0000313" key="3">
    <source>
        <dbReference type="Proteomes" id="UP000001058"/>
    </source>
</evidence>
<dbReference type="RefSeq" id="XP_002955840.1">
    <property type="nucleotide sequence ID" value="XM_002955794.1"/>
</dbReference>
<feature type="compositionally biased region" description="Gly residues" evidence="1">
    <location>
        <begin position="463"/>
        <end position="473"/>
    </location>
</feature>
<dbReference type="EMBL" id="GL378376">
    <property type="protein sequence ID" value="EFJ43041.1"/>
    <property type="molecule type" value="Genomic_DNA"/>
</dbReference>
<sequence>MVELKACSNVWYQGQIIEESANEVKIAYTVPTLQGKSKPRVEWLQKASARIWRGSYKSHDWRHLGQGAWEPRAPRGGGSGGGKSARSRQRGNGGGGGGGGAGGGGGGGTRPRKQQQQQQKHRTRKYSRGSDSDYDAADDGETSGERPKSRSHHQWTASRQRQQSSREGAGGSDTGRKDPVAAAASGGGGGRGGNRLAAAAAAEGGGGGQRESAGGPPARGGGDRTRGGRLSAHASPSHPQNLEVKVAEDEVMSPRPAALSRGGGGGGGGEGPCDAAAASKPSAAGGRATDAGDTGYGKPPRSYGKAGAAAVAAATEDLGMAATGSAEPLYGGAPPPPQHQHPHPHAGQQQAEAGDADEQASEHSPDDVAESPGGLLCDQASTRCSPSDEDAADGRIAGGGAPVPDPTYDPLARWFIAHYSQLQAAGTLGLLPGGMYECGRLPVGFTVDPVTAAIVPDSTVRGDSGGGGGGAAAVGGQQTLGSTPPAATATAGVTGAHMATAIHGPVGRSAAASPVPCTGATGSSAPPDSMPQQLPYHHNLTQGSSGHCRSGDGGGLPGSSRGGSGGGPSAPVQRHLSKQTSGGSSNGHREHREPRDGGSASPAGGGPTVAAGKRSTAAAAAAGEAGPGGGHDAAATGGGGGHGTVGTGGGHLLKKLKRAVIISESEDEDVDPPPPLLLPPLQQQEVDKSRKGHVVPERPGATIPVDSRVDWGEQPPRVKEGARLAREFQALAPRLLRRQLHVLVMEQARWPRPPPPQMALAEVAVLPALLAVVAVRLEVGEDGEDREQGSWGIGAALGHRLLRIFTCDQNVPKTLVP</sequence>
<dbReference type="eggNOG" id="KOG2593">
    <property type="taxonomic scope" value="Eukaryota"/>
</dbReference>
<feature type="compositionally biased region" description="Gly residues" evidence="1">
    <location>
        <begin position="91"/>
        <end position="109"/>
    </location>
</feature>
<feature type="region of interest" description="Disordered" evidence="1">
    <location>
        <begin position="459"/>
        <end position="491"/>
    </location>
</feature>
<dbReference type="Proteomes" id="UP000001058">
    <property type="component" value="Unassembled WGS sequence"/>
</dbReference>
<feature type="compositionally biased region" description="Acidic residues" evidence="1">
    <location>
        <begin position="132"/>
        <end position="142"/>
    </location>
</feature>
<dbReference type="STRING" id="3068.D8UB41"/>
<feature type="compositionally biased region" description="Polar residues" evidence="1">
    <location>
        <begin position="520"/>
        <end position="532"/>
    </location>
</feature>
<evidence type="ECO:0000313" key="2">
    <source>
        <dbReference type="EMBL" id="EFJ43041.1"/>
    </source>
</evidence>
<reference evidence="2 3" key="1">
    <citation type="journal article" date="2010" name="Science">
        <title>Genomic analysis of organismal complexity in the multicellular green alga Volvox carteri.</title>
        <authorList>
            <person name="Prochnik S.E."/>
            <person name="Umen J."/>
            <person name="Nedelcu A.M."/>
            <person name="Hallmann A."/>
            <person name="Miller S.M."/>
            <person name="Nishii I."/>
            <person name="Ferris P."/>
            <person name="Kuo A."/>
            <person name="Mitros T."/>
            <person name="Fritz-Laylin L.K."/>
            <person name="Hellsten U."/>
            <person name="Chapman J."/>
            <person name="Simakov O."/>
            <person name="Rensing S.A."/>
            <person name="Terry A."/>
            <person name="Pangilinan J."/>
            <person name="Kapitonov V."/>
            <person name="Jurka J."/>
            <person name="Salamov A."/>
            <person name="Shapiro H."/>
            <person name="Schmutz J."/>
            <person name="Grimwood J."/>
            <person name="Lindquist E."/>
            <person name="Lucas S."/>
            <person name="Grigoriev I.V."/>
            <person name="Schmitt R."/>
            <person name="Kirk D."/>
            <person name="Rokhsar D.S."/>
        </authorList>
    </citation>
    <scope>NUCLEOTIDE SEQUENCE [LARGE SCALE GENOMIC DNA]</scope>
    <source>
        <strain evidence="3">f. Nagariensis / Eve</strain>
    </source>
</reference>
<dbReference type="KEGG" id="vcn:VOLCADRAFT_106976"/>
<proteinExistence type="predicted"/>
<organism evidence="3">
    <name type="scientific">Volvox carteri f. nagariensis</name>
    <dbReference type="NCBI Taxonomy" id="3068"/>
    <lineage>
        <taxon>Eukaryota</taxon>
        <taxon>Viridiplantae</taxon>
        <taxon>Chlorophyta</taxon>
        <taxon>core chlorophytes</taxon>
        <taxon>Chlorophyceae</taxon>
        <taxon>CS clade</taxon>
        <taxon>Chlamydomonadales</taxon>
        <taxon>Volvocaceae</taxon>
        <taxon>Volvox</taxon>
    </lineage>
</organism>
<dbReference type="OrthoDB" id="550997at2759"/>
<evidence type="ECO:0000256" key="1">
    <source>
        <dbReference type="SAM" id="MobiDB-lite"/>
    </source>
</evidence>
<feature type="compositionally biased region" description="Gly residues" evidence="1">
    <location>
        <begin position="261"/>
        <end position="271"/>
    </location>
</feature>
<feature type="region of interest" description="Disordered" evidence="1">
    <location>
        <begin position="323"/>
        <end position="404"/>
    </location>
</feature>
<dbReference type="AlphaFoldDB" id="D8UB41"/>
<name>D8UB41_VOLCA</name>
<feature type="compositionally biased region" description="Gly residues" evidence="1">
    <location>
        <begin position="625"/>
        <end position="650"/>
    </location>
</feature>
<accession>D8UB41</accession>
<feature type="compositionally biased region" description="Basic and acidic residues" evidence="1">
    <location>
        <begin position="587"/>
        <end position="596"/>
    </location>
</feature>
<feature type="compositionally biased region" description="Gly residues" evidence="1">
    <location>
        <begin position="551"/>
        <end position="568"/>
    </location>
</feature>
<feature type="region of interest" description="Disordered" evidence="1">
    <location>
        <begin position="507"/>
        <end position="650"/>
    </location>
</feature>
<keyword evidence="3" id="KW-1185">Reference proteome</keyword>
<protein>
    <submittedName>
        <fullName evidence="2">Uncharacterized protein</fullName>
    </submittedName>
</protein>
<dbReference type="GeneID" id="9614837"/>